<protein>
    <submittedName>
        <fullName evidence="7">Drug metabolite transporter superfamily</fullName>
    </submittedName>
</protein>
<keyword evidence="5 6" id="KW-0472">Membrane</keyword>
<dbReference type="PANTHER" id="PTHR42920">
    <property type="entry name" value="OS03G0707200 PROTEIN-RELATED"/>
    <property type="match status" value="1"/>
</dbReference>
<feature type="transmembrane region" description="Helical" evidence="6">
    <location>
        <begin position="68"/>
        <end position="85"/>
    </location>
</feature>
<dbReference type="OrthoDB" id="74158at2759"/>
<evidence type="ECO:0000256" key="6">
    <source>
        <dbReference type="SAM" id="Phobius"/>
    </source>
</evidence>
<keyword evidence="4 6" id="KW-1133">Transmembrane helix</keyword>
<evidence type="ECO:0000256" key="5">
    <source>
        <dbReference type="ARBA" id="ARBA00023136"/>
    </source>
</evidence>
<accession>A0A078B1E1</accession>
<dbReference type="GO" id="GO:0005886">
    <property type="term" value="C:plasma membrane"/>
    <property type="evidence" value="ECO:0007669"/>
    <property type="project" value="UniProtKB-SubCell"/>
</dbReference>
<evidence type="ECO:0000256" key="2">
    <source>
        <dbReference type="ARBA" id="ARBA00022475"/>
    </source>
</evidence>
<feature type="transmembrane region" description="Helical" evidence="6">
    <location>
        <begin position="171"/>
        <end position="190"/>
    </location>
</feature>
<evidence type="ECO:0000313" key="7">
    <source>
        <dbReference type="EMBL" id="CDW88380.1"/>
    </source>
</evidence>
<evidence type="ECO:0000256" key="4">
    <source>
        <dbReference type="ARBA" id="ARBA00022989"/>
    </source>
</evidence>
<organism evidence="7 8">
    <name type="scientific">Stylonychia lemnae</name>
    <name type="common">Ciliate</name>
    <dbReference type="NCBI Taxonomy" id="5949"/>
    <lineage>
        <taxon>Eukaryota</taxon>
        <taxon>Sar</taxon>
        <taxon>Alveolata</taxon>
        <taxon>Ciliophora</taxon>
        <taxon>Intramacronucleata</taxon>
        <taxon>Spirotrichea</taxon>
        <taxon>Stichotrichia</taxon>
        <taxon>Sporadotrichida</taxon>
        <taxon>Oxytrichidae</taxon>
        <taxon>Stylonychinae</taxon>
        <taxon>Stylonychia</taxon>
    </lineage>
</organism>
<feature type="transmembrane region" description="Helical" evidence="6">
    <location>
        <begin position="230"/>
        <end position="249"/>
    </location>
</feature>
<reference evidence="7 8" key="1">
    <citation type="submission" date="2014-06" db="EMBL/GenBank/DDBJ databases">
        <authorList>
            <person name="Swart Estienne"/>
        </authorList>
    </citation>
    <scope>NUCLEOTIDE SEQUENCE [LARGE SCALE GENOMIC DNA]</scope>
    <source>
        <strain evidence="7 8">130c</strain>
    </source>
</reference>
<keyword evidence="3 6" id="KW-0812">Transmembrane</keyword>
<dbReference type="PANTHER" id="PTHR42920:SF11">
    <property type="entry name" value="INNER MEMBRANE PROTEIN YTFF"/>
    <property type="match status" value="1"/>
</dbReference>
<dbReference type="EMBL" id="CCKQ01016503">
    <property type="protein sequence ID" value="CDW88380.1"/>
    <property type="molecule type" value="Genomic_DNA"/>
</dbReference>
<dbReference type="AlphaFoldDB" id="A0A078B1E1"/>
<feature type="transmembrane region" description="Helical" evidence="6">
    <location>
        <begin position="39"/>
        <end position="61"/>
    </location>
</feature>
<comment type="subcellular location">
    <subcellularLocation>
        <location evidence="1">Cell membrane</location>
        <topology evidence="1">Multi-pass membrane protein</topology>
    </subcellularLocation>
</comment>
<feature type="transmembrane region" description="Helical" evidence="6">
    <location>
        <begin position="12"/>
        <end position="33"/>
    </location>
</feature>
<feature type="transmembrane region" description="Helical" evidence="6">
    <location>
        <begin position="130"/>
        <end position="151"/>
    </location>
</feature>
<keyword evidence="2" id="KW-1003">Cell membrane</keyword>
<proteinExistence type="predicted"/>
<gene>
    <name evidence="7" type="primary">Contig10481.g11186</name>
    <name evidence="7" type="ORF">STYLEM_17501</name>
</gene>
<evidence type="ECO:0000313" key="8">
    <source>
        <dbReference type="Proteomes" id="UP000039865"/>
    </source>
</evidence>
<keyword evidence="8" id="KW-1185">Reference proteome</keyword>
<evidence type="ECO:0000256" key="1">
    <source>
        <dbReference type="ARBA" id="ARBA00004651"/>
    </source>
</evidence>
<name>A0A078B1E1_STYLE</name>
<dbReference type="InParanoid" id="A0A078B1E1"/>
<dbReference type="Proteomes" id="UP000039865">
    <property type="component" value="Unassembled WGS sequence"/>
</dbReference>
<evidence type="ECO:0000256" key="3">
    <source>
        <dbReference type="ARBA" id="ARBA00022692"/>
    </source>
</evidence>
<dbReference type="InterPro" id="IPR051258">
    <property type="entry name" value="Diverse_Substrate_Transporter"/>
</dbReference>
<sequence>MTYLVNIFKDKNTVILAFKAAISLFLVQITYLISGQYTIISHATILSSLGGAIIVVLRFITKQQVHKYEYLGILLAMIGCVISVFDEIQKVNEKDLNIPLGDISGLLCSIFMVIQMNCTHELIQKVPTSLATLFSIVVGLLLIIAFGLLFDNFTFDMNMNTGIFGFCNSEYFLYTFFILGFFTGAVAQFTEYQSLKYFSPLIVINFLLFEPIISQFQSCWLGIDQAPGEMTYIGGLFTLLGIFFVSYGGQLLEDILENQNNQKISKGHSENYKIQLTN</sequence>